<organism evidence="3 4">
    <name type="scientific">Mastigocoleus testarum BC008</name>
    <dbReference type="NCBI Taxonomy" id="371196"/>
    <lineage>
        <taxon>Bacteria</taxon>
        <taxon>Bacillati</taxon>
        <taxon>Cyanobacteriota</taxon>
        <taxon>Cyanophyceae</taxon>
        <taxon>Nostocales</taxon>
        <taxon>Hapalosiphonaceae</taxon>
        <taxon>Mastigocoleus</taxon>
    </lineage>
</organism>
<comment type="caution">
    <text evidence="3">The sequence shown here is derived from an EMBL/GenBank/DDBJ whole genome shotgun (WGS) entry which is preliminary data.</text>
</comment>
<evidence type="ECO:0000313" key="2">
    <source>
        <dbReference type="EMBL" id="KST62862.1"/>
    </source>
</evidence>
<dbReference type="EMBL" id="LMTZ01000148">
    <property type="protein sequence ID" value="KST62915.1"/>
    <property type="molecule type" value="Genomic_DNA"/>
</dbReference>
<dbReference type="Gene3D" id="1.20.1270.180">
    <property type="match status" value="1"/>
</dbReference>
<feature type="domain" description="Lysozyme inhibitor LprI-like N-terminal" evidence="1">
    <location>
        <begin position="30"/>
        <end position="122"/>
    </location>
</feature>
<reference evidence="3 4" key="1">
    <citation type="journal article" date="2015" name="Genome Announc.">
        <title>Draft Genome of the Euendolithic (true boring) Cyanobacterium Mastigocoleus testarum strain BC008.</title>
        <authorList>
            <person name="Guida B.S."/>
            <person name="Garcia-Pichel F."/>
        </authorList>
    </citation>
    <scope>NUCLEOTIDE SEQUENCE [LARGE SCALE GENOMIC DNA]</scope>
    <source>
        <strain evidence="3 4">BC008</strain>
    </source>
</reference>
<evidence type="ECO:0000259" key="1">
    <source>
        <dbReference type="Pfam" id="PF07007"/>
    </source>
</evidence>
<sequence>MPQASQVSKTKETSELTPVKETVIAQGLNCDDAGNLNQQQMNQCAQISYKEDDKKLNQAYQELLPKLQESRRKKLVAAQQVWIRFRDTSCDFERSSVEGGTLAPTIYYGCLGETTQARTKKLKQYITEAAN</sequence>
<name>A0A0V7ZEK8_9CYAN</name>
<evidence type="ECO:0000313" key="4">
    <source>
        <dbReference type="Proteomes" id="UP000053372"/>
    </source>
</evidence>
<evidence type="ECO:0000313" key="3">
    <source>
        <dbReference type="EMBL" id="KST62915.1"/>
    </source>
</evidence>
<gene>
    <name evidence="2" type="ORF">BC008_10880</name>
    <name evidence="3" type="ORF">BC008_11165</name>
</gene>
<dbReference type="EMBL" id="LMTZ01000149">
    <property type="protein sequence ID" value="KST62862.1"/>
    <property type="molecule type" value="Genomic_DNA"/>
</dbReference>
<protein>
    <recommendedName>
        <fullName evidence="1">Lysozyme inhibitor LprI-like N-terminal domain-containing protein</fullName>
    </recommendedName>
</protein>
<accession>A0A0V7ZEK8</accession>
<dbReference type="PANTHER" id="PTHR39176:SF1">
    <property type="entry name" value="PERIPLASMIC PROTEIN"/>
    <property type="match status" value="1"/>
</dbReference>
<keyword evidence="4" id="KW-1185">Reference proteome</keyword>
<dbReference type="AlphaFoldDB" id="A0A0V7ZEK8"/>
<dbReference type="Pfam" id="PF07007">
    <property type="entry name" value="LprI"/>
    <property type="match status" value="1"/>
</dbReference>
<dbReference type="InterPro" id="IPR009739">
    <property type="entry name" value="LprI-like_N"/>
</dbReference>
<dbReference type="PANTHER" id="PTHR39176">
    <property type="entry name" value="PERIPLASMIC PROTEIN-RELATED"/>
    <property type="match status" value="1"/>
</dbReference>
<dbReference type="Proteomes" id="UP000053372">
    <property type="component" value="Unassembled WGS sequence"/>
</dbReference>
<proteinExistence type="predicted"/>